<dbReference type="Proteomes" id="UP001216907">
    <property type="component" value="Unassembled WGS sequence"/>
</dbReference>
<keyword evidence="2" id="KW-1185">Reference proteome</keyword>
<evidence type="ECO:0000313" key="1">
    <source>
        <dbReference type="EMBL" id="MDG3007094.1"/>
    </source>
</evidence>
<dbReference type="RefSeq" id="WP_277863383.1">
    <property type="nucleotide sequence ID" value="NZ_JARRAG010000002.1"/>
</dbReference>
<sequence>MTDETVDAVSSDPLKSVADALDAAVEATKDGVAQATASVGNALPAVGGFLTGLTYKTCYAVSYGVVFPAALVARAVPKENAAVHGFIDGARAAMDLVDEMKHRSQTGG</sequence>
<name>A0ABT6FHV1_9BACT</name>
<proteinExistence type="predicted"/>
<gene>
    <name evidence="1" type="ORF">PZE19_25295</name>
</gene>
<dbReference type="EMBL" id="JARRAG010000002">
    <property type="protein sequence ID" value="MDG3007094.1"/>
    <property type="molecule type" value="Genomic_DNA"/>
</dbReference>
<reference evidence="1 2" key="1">
    <citation type="submission" date="2023-03" db="EMBL/GenBank/DDBJ databases">
        <title>Paludisphaera mucosa sp. nov. a novel planctomycete from northern fen.</title>
        <authorList>
            <person name="Ivanova A."/>
        </authorList>
    </citation>
    <scope>NUCLEOTIDE SEQUENCE [LARGE SCALE GENOMIC DNA]</scope>
    <source>
        <strain evidence="1 2">Pla2</strain>
    </source>
</reference>
<organism evidence="1 2">
    <name type="scientific">Paludisphaera mucosa</name>
    <dbReference type="NCBI Taxonomy" id="3030827"/>
    <lineage>
        <taxon>Bacteria</taxon>
        <taxon>Pseudomonadati</taxon>
        <taxon>Planctomycetota</taxon>
        <taxon>Planctomycetia</taxon>
        <taxon>Isosphaerales</taxon>
        <taxon>Isosphaeraceae</taxon>
        <taxon>Paludisphaera</taxon>
    </lineage>
</organism>
<evidence type="ECO:0000313" key="2">
    <source>
        <dbReference type="Proteomes" id="UP001216907"/>
    </source>
</evidence>
<protein>
    <submittedName>
        <fullName evidence="1">Uncharacterized protein</fullName>
    </submittedName>
</protein>
<accession>A0ABT6FHV1</accession>
<comment type="caution">
    <text evidence="1">The sequence shown here is derived from an EMBL/GenBank/DDBJ whole genome shotgun (WGS) entry which is preliminary data.</text>
</comment>